<sequence length="94" mass="10274">MGIMKLDDIIKTPNKGIILIGTNFGLDKQDHTNLKGLIGSKIQVDKIDGTKSELDVLDISISFSIANHPLIGISVKDSENIEDIKKGTQVVRFL</sequence>
<evidence type="ECO:0000313" key="1">
    <source>
        <dbReference type="EMBL" id="SUA68603.1"/>
    </source>
</evidence>
<dbReference type="EMBL" id="UGSC01000001">
    <property type="protein sequence ID" value="SUA68603.1"/>
    <property type="molecule type" value="Genomic_DNA"/>
</dbReference>
<reference evidence="1 2" key="1">
    <citation type="submission" date="2018-06" db="EMBL/GenBank/DDBJ databases">
        <authorList>
            <consortium name="Pathogen Informatics"/>
            <person name="Doyle S."/>
        </authorList>
    </citation>
    <scope>NUCLEOTIDE SEQUENCE [LARGE SCALE GENOMIC DNA]</scope>
    <source>
        <strain evidence="1 2">NCTC10343</strain>
    </source>
</reference>
<protein>
    <submittedName>
        <fullName evidence="1">Uncharacterized protein</fullName>
    </submittedName>
</protein>
<gene>
    <name evidence="1" type="ORF">NCTC10343_01772</name>
</gene>
<dbReference type="Proteomes" id="UP000254400">
    <property type="component" value="Unassembled WGS sequence"/>
</dbReference>
<organism evidence="1 2">
    <name type="scientific">Paenibacillus polymyxa</name>
    <name type="common">Bacillus polymyxa</name>
    <dbReference type="NCBI Taxonomy" id="1406"/>
    <lineage>
        <taxon>Bacteria</taxon>
        <taxon>Bacillati</taxon>
        <taxon>Bacillota</taxon>
        <taxon>Bacilli</taxon>
        <taxon>Bacillales</taxon>
        <taxon>Paenibacillaceae</taxon>
        <taxon>Paenibacillus</taxon>
    </lineage>
</organism>
<dbReference type="AlphaFoldDB" id="A0A378XWS6"/>
<accession>A0A378XWS6</accession>
<evidence type="ECO:0000313" key="2">
    <source>
        <dbReference type="Proteomes" id="UP000254400"/>
    </source>
</evidence>
<proteinExistence type="predicted"/>
<name>A0A378XWS6_PAEPO</name>